<dbReference type="InterPro" id="IPR044946">
    <property type="entry name" value="Restrct_endonuc_typeI_TRD_sf"/>
</dbReference>
<comment type="caution">
    <text evidence="5">The sequence shown here is derived from an EMBL/GenBank/DDBJ whole genome shotgun (WGS) entry which is preliminary data.</text>
</comment>
<keyword evidence="6" id="KW-1185">Reference proteome</keyword>
<keyword evidence="3" id="KW-0238">DNA-binding</keyword>
<dbReference type="SUPFAM" id="SSF116734">
    <property type="entry name" value="DNA methylase specificity domain"/>
    <property type="match status" value="2"/>
</dbReference>
<dbReference type="Gene3D" id="3.90.220.20">
    <property type="entry name" value="DNA methylase specificity domains"/>
    <property type="match status" value="2"/>
</dbReference>
<evidence type="ECO:0000256" key="3">
    <source>
        <dbReference type="ARBA" id="ARBA00023125"/>
    </source>
</evidence>
<dbReference type="Pfam" id="PF01420">
    <property type="entry name" value="Methylase_S"/>
    <property type="match status" value="2"/>
</dbReference>
<feature type="domain" description="Type I restriction modification DNA specificity" evidence="4">
    <location>
        <begin position="45"/>
        <end position="155"/>
    </location>
</feature>
<proteinExistence type="inferred from homology"/>
<dbReference type="GO" id="GO:0004519">
    <property type="term" value="F:endonuclease activity"/>
    <property type="evidence" value="ECO:0007669"/>
    <property type="project" value="UniProtKB-KW"/>
</dbReference>
<dbReference type="Proteomes" id="UP001596495">
    <property type="component" value="Unassembled WGS sequence"/>
</dbReference>
<evidence type="ECO:0000313" key="5">
    <source>
        <dbReference type="EMBL" id="MFC7433140.1"/>
    </source>
</evidence>
<dbReference type="PANTHER" id="PTHR30408">
    <property type="entry name" value="TYPE-1 RESTRICTION ENZYME ECOKI SPECIFICITY PROTEIN"/>
    <property type="match status" value="1"/>
</dbReference>
<evidence type="ECO:0000313" key="6">
    <source>
        <dbReference type="Proteomes" id="UP001596495"/>
    </source>
</evidence>
<comment type="similarity">
    <text evidence="1">Belongs to the type-I restriction system S methylase family.</text>
</comment>
<dbReference type="EMBL" id="JBHTBX010000001">
    <property type="protein sequence ID" value="MFC7433140.1"/>
    <property type="molecule type" value="Genomic_DNA"/>
</dbReference>
<dbReference type="EC" id="3.1.21.-" evidence="5"/>
<dbReference type="GO" id="GO:0016787">
    <property type="term" value="F:hydrolase activity"/>
    <property type="evidence" value="ECO:0007669"/>
    <property type="project" value="UniProtKB-KW"/>
</dbReference>
<evidence type="ECO:0000259" key="4">
    <source>
        <dbReference type="Pfam" id="PF01420"/>
    </source>
</evidence>
<dbReference type="PANTHER" id="PTHR30408:SF12">
    <property type="entry name" value="TYPE I RESTRICTION ENZYME MJAVIII SPECIFICITY SUBUNIT"/>
    <property type="match status" value="1"/>
</dbReference>
<reference evidence="6" key="1">
    <citation type="journal article" date="2019" name="Int. J. Syst. Evol. Microbiol.">
        <title>The Global Catalogue of Microorganisms (GCM) 10K type strain sequencing project: providing services to taxonomists for standard genome sequencing and annotation.</title>
        <authorList>
            <consortium name="The Broad Institute Genomics Platform"/>
            <consortium name="The Broad Institute Genome Sequencing Center for Infectious Disease"/>
            <person name="Wu L."/>
            <person name="Ma J."/>
        </authorList>
    </citation>
    <scope>NUCLEOTIDE SEQUENCE [LARGE SCALE GENOMIC DNA]</scope>
    <source>
        <strain evidence="6">CCUG 54518</strain>
    </source>
</reference>
<dbReference type="InterPro" id="IPR052021">
    <property type="entry name" value="Type-I_RS_S_subunit"/>
</dbReference>
<organism evidence="5 6">
    <name type="scientific">Hydrogenophaga bisanensis</name>
    <dbReference type="NCBI Taxonomy" id="439611"/>
    <lineage>
        <taxon>Bacteria</taxon>
        <taxon>Pseudomonadati</taxon>
        <taxon>Pseudomonadota</taxon>
        <taxon>Betaproteobacteria</taxon>
        <taxon>Burkholderiales</taxon>
        <taxon>Comamonadaceae</taxon>
        <taxon>Hydrogenophaga</taxon>
    </lineage>
</organism>
<sequence length="375" mass="42384">MVEERPQRSESDVLVWNLNLDQIEPDTGRVLERVRIPQFDLGPSTYPFAAGTVLYSKLRPYLNKVVVADEPGFATTELVPLRCMPQKAVPSYIAYFLRSAEFLSFANTVVAGAKMPRMVMSEFWKYQVPLPPIHEQRRIAAILDKADALRTKRREALVQLDRLAQSIFLEMFGDPSANPKGWERRRLDELVVEGDSINYGVVQPGEDVENGVPLVRVSDLVAGEVQHDALKRIAPQVELAYQRSRLKGDEILVSCVGSVGVVALASQRERGFNIARAVARIRIGERADREFIAAQLGTRAVQRYFTQELRTVSQPTLNIKQICETQLICPPLELQREFAHRVRAVREVKARLAESESQTKALFQSVQHRAFHEAL</sequence>
<keyword evidence="2" id="KW-0680">Restriction system</keyword>
<name>A0ABW2R3T9_9BURK</name>
<evidence type="ECO:0000256" key="2">
    <source>
        <dbReference type="ARBA" id="ARBA00022747"/>
    </source>
</evidence>
<feature type="domain" description="Type I restriction modification DNA specificity" evidence="4">
    <location>
        <begin position="179"/>
        <end position="347"/>
    </location>
</feature>
<dbReference type="InterPro" id="IPR000055">
    <property type="entry name" value="Restrct_endonuc_typeI_TRD"/>
</dbReference>
<keyword evidence="5" id="KW-0540">Nuclease</keyword>
<evidence type="ECO:0000256" key="1">
    <source>
        <dbReference type="ARBA" id="ARBA00010923"/>
    </source>
</evidence>
<keyword evidence="5" id="KW-0378">Hydrolase</keyword>
<gene>
    <name evidence="5" type="ORF">ACFQNJ_01295</name>
</gene>
<accession>A0ABW2R3T9</accession>
<protein>
    <submittedName>
        <fullName evidence="5">Restriction endonuclease subunit S</fullName>
        <ecNumber evidence="5">3.1.21.-</ecNumber>
    </submittedName>
</protein>
<keyword evidence="5" id="KW-0255">Endonuclease</keyword>